<gene>
    <name evidence="3" type="ORF">HF325_003301</name>
</gene>
<feature type="domain" description="Rho-GAP" evidence="2">
    <location>
        <begin position="24"/>
        <end position="244"/>
    </location>
</feature>
<keyword evidence="4" id="KW-1185">Reference proteome</keyword>
<dbReference type="GO" id="GO:0007165">
    <property type="term" value="P:signal transduction"/>
    <property type="evidence" value="ECO:0007669"/>
    <property type="project" value="InterPro"/>
</dbReference>
<dbReference type="Proteomes" id="UP000649328">
    <property type="component" value="Unassembled WGS sequence"/>
</dbReference>
<dbReference type="PROSITE" id="PS50238">
    <property type="entry name" value="RHOGAP"/>
    <property type="match status" value="1"/>
</dbReference>
<proteinExistence type="predicted"/>
<comment type="caution">
    <text evidence="3">The sequence shown here is derived from an EMBL/GenBank/DDBJ whole genome shotgun (WGS) entry which is preliminary data.</text>
</comment>
<evidence type="ECO:0000256" key="1">
    <source>
        <dbReference type="ARBA" id="ARBA00022468"/>
    </source>
</evidence>
<dbReference type="PANTHER" id="PTHR15228">
    <property type="entry name" value="SPERMATHECAL PHYSIOLOGY VARIANT"/>
    <property type="match status" value="1"/>
</dbReference>
<reference evidence="3" key="1">
    <citation type="submission" date="2020-10" db="EMBL/GenBank/DDBJ databases">
        <title>The Whole-Genome Sequence of Metschnikowia persimmonesis, a Novel Endophytic Yeast Species Isolated from Medicinal Plant Diospyros kaki Thumb.</title>
        <authorList>
            <person name="Rahmat E."/>
            <person name="Kang Y."/>
        </authorList>
    </citation>
    <scope>NUCLEOTIDE SEQUENCE</scope>
    <source>
        <strain evidence="3">KIOM G15050</strain>
    </source>
</reference>
<dbReference type="OrthoDB" id="3196451at2759"/>
<dbReference type="Gene3D" id="1.10.555.10">
    <property type="entry name" value="Rho GTPase activation protein"/>
    <property type="match status" value="1"/>
</dbReference>
<dbReference type="InterPro" id="IPR008936">
    <property type="entry name" value="Rho_GTPase_activation_prot"/>
</dbReference>
<organism evidence="3 4">
    <name type="scientific">Metschnikowia pulcherrima</name>
    <dbReference type="NCBI Taxonomy" id="27326"/>
    <lineage>
        <taxon>Eukaryota</taxon>
        <taxon>Fungi</taxon>
        <taxon>Dikarya</taxon>
        <taxon>Ascomycota</taxon>
        <taxon>Saccharomycotina</taxon>
        <taxon>Pichiomycetes</taxon>
        <taxon>Metschnikowiaceae</taxon>
        <taxon>Metschnikowia</taxon>
    </lineage>
</organism>
<evidence type="ECO:0000259" key="2">
    <source>
        <dbReference type="PROSITE" id="PS50238"/>
    </source>
</evidence>
<dbReference type="EMBL" id="JACBPP010000004">
    <property type="protein sequence ID" value="KAF8002336.1"/>
    <property type="molecule type" value="Genomic_DNA"/>
</dbReference>
<dbReference type="InterPro" id="IPR000198">
    <property type="entry name" value="RhoGAP_dom"/>
</dbReference>
<accession>A0A8H7LA17</accession>
<dbReference type="Pfam" id="PF00620">
    <property type="entry name" value="RhoGAP"/>
    <property type="match status" value="1"/>
</dbReference>
<protein>
    <recommendedName>
        <fullName evidence="2">Rho-GAP domain-containing protein</fullName>
    </recommendedName>
</protein>
<dbReference type="GO" id="GO:0005096">
    <property type="term" value="F:GTPase activator activity"/>
    <property type="evidence" value="ECO:0007669"/>
    <property type="project" value="UniProtKB-KW"/>
</dbReference>
<evidence type="ECO:0000313" key="3">
    <source>
        <dbReference type="EMBL" id="KAF8002336.1"/>
    </source>
</evidence>
<keyword evidence="1" id="KW-0343">GTPase activation</keyword>
<dbReference type="SUPFAM" id="SSF48350">
    <property type="entry name" value="GTPase activation domain, GAP"/>
    <property type="match status" value="1"/>
</dbReference>
<sequence length="474" mass="52489">MTLLAAASADEPHMPMIDVPHRCADVGGLKVEIPCLLVDCFDYILENGLVEGIFRVSGSIKRMRDVTADYATYKEWLELLAPSPHDVSGVAKKFTRDYLHSIGGLFPPAVLASLRARFVSQARKSSVLSSESYRSVSTSFSSGLQSVSEETADTEYATPQSISDKLDSLVALLVSQNPARKNALFIYYLSVLTCVSARQEDTRMPNANLAIVFQQYLLETCVVEELQLYQSLLEFLLDNFDAFAAKYRSTLGLCGGVLDDPVKSTPMLLSDSLSTLPLTEYSLVQSHPKSLFLAPFDGRRRLSISQKFSTFWDAYSSPATRSKRFSFMSRGSRSSDRLPLSLENLCEEPSTVDGDRAMAPLSTDDPSHSLHVHIAQSGTRETSRESSICSLEIILVSRSQSKRTNISGFRREEKGLSVPDVAVPTPRPLPTTCAPVMNNFSAESLVLESSQPSFSVPYKRQSISRRFSLWLRKK</sequence>
<dbReference type="PANTHER" id="PTHR15228:SF25">
    <property type="entry name" value="F-BAR DOMAIN-CONTAINING PROTEIN"/>
    <property type="match status" value="1"/>
</dbReference>
<dbReference type="InterPro" id="IPR051025">
    <property type="entry name" value="RhoGAP"/>
</dbReference>
<name>A0A8H7LA17_9ASCO</name>
<evidence type="ECO:0000313" key="4">
    <source>
        <dbReference type="Proteomes" id="UP000649328"/>
    </source>
</evidence>
<dbReference type="SMART" id="SM00324">
    <property type="entry name" value="RhoGAP"/>
    <property type="match status" value="1"/>
</dbReference>
<dbReference type="AlphaFoldDB" id="A0A8H7LA17"/>